<proteinExistence type="predicted"/>
<organism evidence="2 3">
    <name type="scientific">Noviherbaspirillum suwonense</name>
    <dbReference type="NCBI Taxonomy" id="1224511"/>
    <lineage>
        <taxon>Bacteria</taxon>
        <taxon>Pseudomonadati</taxon>
        <taxon>Pseudomonadota</taxon>
        <taxon>Betaproteobacteria</taxon>
        <taxon>Burkholderiales</taxon>
        <taxon>Oxalobacteraceae</taxon>
        <taxon>Noviherbaspirillum</taxon>
    </lineage>
</organism>
<evidence type="ECO:0008006" key="4">
    <source>
        <dbReference type="Google" id="ProtNLM"/>
    </source>
</evidence>
<name>A0ABY1QTC3_9BURK</name>
<comment type="caution">
    <text evidence="2">The sequence shown here is derived from an EMBL/GenBank/DDBJ whole genome shotgun (WGS) entry which is preliminary data.</text>
</comment>
<keyword evidence="3" id="KW-1185">Reference proteome</keyword>
<feature type="chain" id="PRO_5045660241" description="DUF4148 domain-containing protein" evidence="1">
    <location>
        <begin position="22"/>
        <end position="100"/>
    </location>
</feature>
<dbReference type="RefSeq" id="WP_283444917.1">
    <property type="nucleotide sequence ID" value="NZ_FXUL01000026.1"/>
</dbReference>
<feature type="signal peptide" evidence="1">
    <location>
        <begin position="1"/>
        <end position="21"/>
    </location>
</feature>
<dbReference type="Pfam" id="PF13663">
    <property type="entry name" value="DUF4148"/>
    <property type="match status" value="1"/>
</dbReference>
<evidence type="ECO:0000313" key="3">
    <source>
        <dbReference type="Proteomes" id="UP001158049"/>
    </source>
</evidence>
<gene>
    <name evidence="2" type="ORF">SAMN06295970_12649</name>
</gene>
<reference evidence="2 3" key="1">
    <citation type="submission" date="2017-05" db="EMBL/GenBank/DDBJ databases">
        <authorList>
            <person name="Varghese N."/>
            <person name="Submissions S."/>
        </authorList>
    </citation>
    <scope>NUCLEOTIDE SEQUENCE [LARGE SCALE GENOMIC DNA]</scope>
    <source>
        <strain evidence="2 3">DSM 26001</strain>
    </source>
</reference>
<keyword evidence="1" id="KW-0732">Signal</keyword>
<sequence>MNVKNIFAAVAILAATGSAFAQQTEFVAPDAAFQSRLTRAEVRQDLAQATAEGTTAQRQHDGQDTVYAAGGRSRQDVRAEAIRAASIRHYGDVNDTYFGG</sequence>
<evidence type="ECO:0000256" key="1">
    <source>
        <dbReference type="SAM" id="SignalP"/>
    </source>
</evidence>
<dbReference type="Proteomes" id="UP001158049">
    <property type="component" value="Unassembled WGS sequence"/>
</dbReference>
<protein>
    <recommendedName>
        <fullName evidence="4">DUF4148 domain-containing protein</fullName>
    </recommendedName>
</protein>
<evidence type="ECO:0000313" key="2">
    <source>
        <dbReference type="EMBL" id="SMP77295.1"/>
    </source>
</evidence>
<dbReference type="InterPro" id="IPR025421">
    <property type="entry name" value="DUF4148"/>
</dbReference>
<accession>A0ABY1QTC3</accession>
<dbReference type="EMBL" id="FXUL01000026">
    <property type="protein sequence ID" value="SMP77295.1"/>
    <property type="molecule type" value="Genomic_DNA"/>
</dbReference>